<organism evidence="1 2">
    <name type="scientific">Actinocrinis puniceicyclus</name>
    <dbReference type="NCBI Taxonomy" id="977794"/>
    <lineage>
        <taxon>Bacteria</taxon>
        <taxon>Bacillati</taxon>
        <taxon>Actinomycetota</taxon>
        <taxon>Actinomycetes</taxon>
        <taxon>Catenulisporales</taxon>
        <taxon>Actinospicaceae</taxon>
        <taxon>Actinocrinis</taxon>
    </lineage>
</organism>
<accession>A0A8J7WW92</accession>
<evidence type="ECO:0000313" key="2">
    <source>
        <dbReference type="Proteomes" id="UP000677913"/>
    </source>
</evidence>
<sequence length="102" mass="11120">MTVLDELGGQFEAIAEAEADSRGRVTIARAGAKPGRRYRVYANVDGLVVLEPVVSIPEREMLVWENPALAEQIREGIAEAEAGKTVDLGSFAQFLTEDDDEE</sequence>
<keyword evidence="2" id="KW-1185">Reference proteome</keyword>
<evidence type="ECO:0000313" key="1">
    <source>
        <dbReference type="EMBL" id="MBS2967065.1"/>
    </source>
</evidence>
<dbReference type="RefSeq" id="WP_211472730.1">
    <property type="nucleotide sequence ID" value="NZ_JAGSXH010000286.1"/>
</dbReference>
<dbReference type="AlphaFoldDB" id="A0A8J7WW92"/>
<reference evidence="1" key="1">
    <citation type="submission" date="2021-04" db="EMBL/GenBank/DDBJ databases">
        <title>Genome based classification of Actinospica acidithermotolerans sp. nov., an actinobacterium isolated from an Indonesian hot spring.</title>
        <authorList>
            <person name="Kusuma A.B."/>
            <person name="Putra K.E."/>
            <person name="Nafisah S."/>
            <person name="Loh J."/>
            <person name="Nouioui I."/>
            <person name="Goodfellow M."/>
        </authorList>
    </citation>
    <scope>NUCLEOTIDE SEQUENCE</scope>
    <source>
        <strain evidence="1">DSM 45618</strain>
    </source>
</reference>
<protein>
    <submittedName>
        <fullName evidence="1">Uncharacterized protein</fullName>
    </submittedName>
</protein>
<name>A0A8J7WW92_9ACTN</name>
<dbReference type="Proteomes" id="UP000677913">
    <property type="component" value="Unassembled WGS sequence"/>
</dbReference>
<dbReference type="EMBL" id="JAGSXH010000286">
    <property type="protein sequence ID" value="MBS2967065.1"/>
    <property type="molecule type" value="Genomic_DNA"/>
</dbReference>
<gene>
    <name evidence="1" type="ORF">KGA66_28790</name>
</gene>
<comment type="caution">
    <text evidence="1">The sequence shown here is derived from an EMBL/GenBank/DDBJ whole genome shotgun (WGS) entry which is preliminary data.</text>
</comment>
<proteinExistence type="predicted"/>